<name>G7DVR9_MIXOS</name>
<evidence type="ECO:0000313" key="2">
    <source>
        <dbReference type="EMBL" id="GAA94679.1"/>
    </source>
</evidence>
<sequence>MRSARLIYSILCSSLVHSSSLPAQRQHTTRQATSLINSEKSLVGAPGPVPFFDRQRYTIGVWYDATCRPSTILPFKLQRSPANPYISKLVVFRNRGQQDWNAEELVPHEFLGTWKVVERSTSGVVIVIRVELRDYSTAQLTRWFSCCSAALQLKLYINAIHEEVELLDSSLEVYCLPDPKAKVQVANCDLAALRYPKDVTSCDLLPQFGYTMPAGHDASRYWLYQVDVTASCAARKGSAVPIEVESQRPSPIDGSDNIPIQFGVHVRPTEHYGKDTWSIEMTESPEGLVTTLLQTGSTREGPSAQLFGRFLFFKPYQEDIDRWARCCKVTVSIKLFVLAVSGHVTVTSNEIKIYCWPSKYGGAAEYCHPAERSAFREQTRCRTDYIALKQIEEALSTS</sequence>
<keyword evidence="1" id="KW-0732">Signal</keyword>
<dbReference type="Proteomes" id="UP000009131">
    <property type="component" value="Unassembled WGS sequence"/>
</dbReference>
<gene>
    <name evidence="2" type="primary">Mo01332</name>
    <name evidence="2" type="ORF">E5Q_01332</name>
</gene>
<keyword evidence="3" id="KW-1185">Reference proteome</keyword>
<feature type="signal peptide" evidence="1">
    <location>
        <begin position="1"/>
        <end position="18"/>
    </location>
</feature>
<dbReference type="InParanoid" id="G7DVR9"/>
<proteinExistence type="predicted"/>
<feature type="chain" id="PRO_5003492073" evidence="1">
    <location>
        <begin position="19"/>
        <end position="398"/>
    </location>
</feature>
<dbReference type="EMBL" id="BABT02000046">
    <property type="protein sequence ID" value="GAA94679.1"/>
    <property type="molecule type" value="Genomic_DNA"/>
</dbReference>
<protein>
    <submittedName>
        <fullName evidence="2">Uncharacterized protein</fullName>
    </submittedName>
</protein>
<evidence type="ECO:0000256" key="1">
    <source>
        <dbReference type="SAM" id="SignalP"/>
    </source>
</evidence>
<organism evidence="2 3">
    <name type="scientific">Mixia osmundae (strain CBS 9802 / IAM 14324 / JCM 22182 / KY 12970)</name>
    <dbReference type="NCBI Taxonomy" id="764103"/>
    <lineage>
        <taxon>Eukaryota</taxon>
        <taxon>Fungi</taxon>
        <taxon>Dikarya</taxon>
        <taxon>Basidiomycota</taxon>
        <taxon>Pucciniomycotina</taxon>
        <taxon>Mixiomycetes</taxon>
        <taxon>Mixiales</taxon>
        <taxon>Mixiaceae</taxon>
        <taxon>Mixia</taxon>
    </lineage>
</organism>
<dbReference type="AlphaFoldDB" id="G7DVR9"/>
<reference evidence="2 3" key="2">
    <citation type="journal article" date="2012" name="Open Biol.">
        <title>Characteristics of nucleosomes and linker DNA regions on the genome of the basidiomycete Mixia osmundae revealed by mono- and dinucleosome mapping.</title>
        <authorList>
            <person name="Nishida H."/>
            <person name="Kondo S."/>
            <person name="Matsumoto T."/>
            <person name="Suzuki Y."/>
            <person name="Yoshikawa H."/>
            <person name="Taylor T.D."/>
            <person name="Sugiyama J."/>
        </authorList>
    </citation>
    <scope>NUCLEOTIDE SEQUENCE [LARGE SCALE GENOMIC DNA]</scope>
    <source>
        <strain evidence="3">CBS 9802 / IAM 14324 / JCM 22182 / KY 12970</strain>
    </source>
</reference>
<comment type="caution">
    <text evidence="2">The sequence shown here is derived from an EMBL/GenBank/DDBJ whole genome shotgun (WGS) entry which is preliminary data.</text>
</comment>
<evidence type="ECO:0000313" key="3">
    <source>
        <dbReference type="Proteomes" id="UP000009131"/>
    </source>
</evidence>
<reference evidence="2 3" key="1">
    <citation type="journal article" date="2011" name="J. Gen. Appl. Microbiol.">
        <title>Draft genome sequencing of the enigmatic basidiomycete Mixia osmundae.</title>
        <authorList>
            <person name="Nishida H."/>
            <person name="Nagatsuka Y."/>
            <person name="Sugiyama J."/>
        </authorList>
    </citation>
    <scope>NUCLEOTIDE SEQUENCE [LARGE SCALE GENOMIC DNA]</scope>
    <source>
        <strain evidence="3">CBS 9802 / IAM 14324 / JCM 22182 / KY 12970</strain>
    </source>
</reference>
<dbReference type="HOGENOM" id="CLU_692773_0_0_1"/>
<accession>G7DVR9</accession>